<evidence type="ECO:0000256" key="7">
    <source>
        <dbReference type="SAM" id="MobiDB-lite"/>
    </source>
</evidence>
<dbReference type="PROSITE" id="PS51981">
    <property type="entry name" value="ZF_RZ"/>
    <property type="match status" value="1"/>
</dbReference>
<sequence length="4942" mass="541660">MTQGAASTSSTPDCTNITAERSNEFSVEFHVCAMRADDLPAYVKQVYVCLEPGGNVFRLHNINSIHWKTVERVRLSAGVHRYRFGVSIVRTRRFKIRIKPRVETKEETTRELRLTGEAGDAVTTRFNFDLGIDIRSQSLPTDLLQMKGVTFSERMDAFLAFALSEAQSVVHICQYLAHLADMARPRRKPEEKDYSSVRFLQAALKERPCTSSAAAFALLAVFSWFPSTRGRAPSVLDKATQDELLGLLLTPPPEDFRFCDHRTRTRLDQALRRLLQAPSVASGWIIAALPWGLRLDTYHIRPVPCEKGWKQKEETFLSVTTAASDYAVCRLDRSLAKAALTRLLEVAPTIRAVSHLVYEIRWVVDSSGEQARVALGDLLDLHDQHTPDSEALLATVTKRCESLSLLEIIHAFSELPQDQAELAADLQQAFVARLVRSRSPPLASHNPVSSDIVLRMLAPTGLSKEDQCHAVRAVACALPETLLPLLAQSVEAWCELDTRALPEIAAAFVDALASRARATRNCCDLFRVIQGGLEQLCMAGKETPTGSHDLMGSAITARLDQVCHRLPIDALLSAGRELGDDPSFLQYTGAQNFLISTISSAFRTQLGVRNVAAVFRVMRAVGDVNESRMECSLPHDVAVRILSHAIDAVFQDALCLHPMSSFLLDALCHTDHFWMYVLKATHGGSVGGAALLHHPLVRRLVAKLGTCAQGLRSGAMTVGKARPLLEGVPTDLLREYMETAERGSFPEAALDVHAGILFREHNFRCLRAFFLNFCLERAVDCSEAEARLAELEIAFPACALDEINGEEDEEDEEDEVYWGPMLTLEVRRTARSVYHLRDSSIFQSQWQSTADAAAGAQGSSKARQETVMSLARQTVPEALRLLEKIRTKMLHGPEFTIEEILHLFGPLASFERECEAMLPDMYCTGRSTKHLDQLKGDLRWASRQQELYSKAESLGKVLHLFGVADHGAAAPHCSTRRAVAQRRAVPPRETLMSLVQNLRDCFNDKRLSIRKLSESSEALDCLLRSLSAAMPTVAALGAPNAASLLAFLQRASYNEFRVALIDSAEEGSAAFLGEDVVSDLLRTKLFLDPLLAPAYARARAREPDPGRHLLRSIDARVAAQGIGDCSASCAVCASHVHALERMYNNMANRELLTRDVIQAIVERGTFHFHVAGIRCRLWAETGDALQGGAQTYDDAALGSLRSRALLFTVKELREVMARFCEAATRAAGISRCISNLCALGHVDYRDLKLRCSVEKLAGLHERARGDLGAWETSLQAAWREHYLLSFFAGSQLWQLHDWLARGVCSHNLLRVVHSDITPSARALVEAQATLTASASHKGAHGKLMAVGSTLHRVMERLAPKCCPRRLCPDDASPVRAPLVQPGQLVVARTDGHEALAAVMALFSLEGAFPERGQVLFCQAGTPWEELQAFLHRAFHAGQCALMAGKLFILAACEALSEAAQLLLVRGLRSELLAHRGRGAESKGRGSCFRIALLCGSGGPHARHLLEEFAGCIKEVAPLPEGEMRRHLSHLPRRRVLVATSERPGLGKTETIRRLAKAEGSTLITLPIFDTVTRGALVEELAARLEEGFDLSDSADWSLHVVIAPVTDTNAVSIMLFELLVVGSLLGDVGAAGATLAHVDCRDVYIEVASTPLGDLHQRVRFCSYFPRRHLEFDLQAIRVPEDVMSDMQVVCHYLQLLEQRSTDTKMLTFSNFGDDGAGSLKPLPAETCRRLLWERFLAHVQEPSFNSLNTFTAVLAYQLRIFTESAFLDLRIMAELFTRFPSFRSEVLAALIQTAVGFATRSVACARRQQHTSVRGDLGALEAEMLTTRTSQMVSWEASNHLMVILQPTGCVAALYKHREDVPPHVKDLYESQLCPRHGQALPDYRGMSSSQLFEELVKIVRHTPPGPEGGGVELAQSYEVTADNLLKMTLIHLRLAAGVPVVLMGETGCGKTSLMHFLARVSDLPEGCFQPLNVHAGVAQADLVRHLEHCEALAQCSGGRVWAFLDECNTCAHLGLINDAVCHRMLLGRPLHPDVTVIAACNPYRKRDPARLPPSAGFNSKLRPDAMSSLVYRVTPLPEGMLDFVWDFGGLAREDERRYIAQILAGAAQEAVLVEATIMSQDFVRSVEETCSVSLRDVCRVRRLSQWFLEKLEARERLATSERRHPPASTASWHRIGGHVGFCERALAHARSVLSDLRSLGHTDHQELRAAVLALLHCYYCRLATAEHRQDYLGRLAGVLRRAGHAQLDAERVRQVMRAEQLEWVMRMELPPATALNEALLENIFVLLVCVLNRLPVFLVGKPGCSKSLAFQIINSSLRGADSADSFLRTLPQLYVLSYQGSEDSRSEGIERVFDSAKRYAQKNDAGEVLPVVLLDEVGLAEVSPHNPLKVLHALLEVAAPSQFQSVDAKLDYAVVGISNWALDAAKMNRAVWISRPDPGQADLALTAKAIVESVVERPVTGEFAELLKRLAWTYHAFRHCRHGESEGRRHFHGLRDYYSLIKCVGAHVRAGGHAGDDAYVTRSIARNFGGTGDGVQSFLCLFRGRRDYGSRPPSLPPLGALVRENLMDPGARHLMLITRGDAAVSVLRTLCADDWSGSGRVLLARPVCMVGSQFADDQAEGYSYECLQQVILCMETGRQLILVGHERIYGALYDMLNQHYVVVNGRRHCRVALGADSNPMCRVHEDFRCVVLVDERRVDYSDPPFLNRFEKQLLRFGDIVQGDPADPDAAMQRAILERLESWVAAAATILLGAVSHADCDARDAFSGYHVDSLPSLVVRHASQNKSQGEVEEACKRTLMATVSADAAARLRHSALGADHPLEVGALLHSYDSDLRHRSLEHCWRHRGGARWRSVGSGGGGGGSGGGSGDTDMASYEEERDAGSVAHCPVSRLFVMTYSPLTTCPKAAMRSACLCEVVNLGVCASERHLSSRIQHFWSERSNAELLIVQCDSVLHAKHLPLCRHKMEDAELEYRQSSVAPAQKPGTSRGERSAGGMRTAEAGKSQLIVVHLRRSTFKGEESDPWQLNLLVDWDQVMVDRLDGAPEDIELLRQAKKGSLAALLSPSGPLPAEQLVRGELAWGLQCMRYPETGSRVLAHVARSLECLRSAGWLLSELTQLVMRHIEAADLAGEAPALVGAQAGHATWLTRLACDRRQMAESGTLASAVRSYARRRVRQPLAQALYRLESGSALASLNEGAADCPEGRALWRAIHLARLDISGAPPASGPECFLLPESHTMDACWALSPVIAAGAEAARRVFEELRESTGQHGDRGTPEWSPQRVRSFLRGLPAHVLHTRPVLRHVLQFNHKRKRPDHPHCMQSQPGTPSVPAPPNEDDSAIDDAMPHDPSLYDSVGYDDDDGDDAMSLDDSAAGDDDGDAVMTLHDSAAEDDDRDALATADDTLLPSRKTESGGAGMAAMLPDAIPQKTLDELAAFLHTHREQYFTDVVRMTAERMSRRPGREAQRSRISRVLEIVLSSPDEQQCGRHAEPVMSVHTSLWQLQAKALDQTLELLFTDAPAGAIRVGDSWEEQAQRLVQCACEHLCQVATRMCLEGGPWTDRGSSGLVGGGARKDDDASWRGGVQEVALWQQKVMQCVTCSDSLRHALPDYEEPPATQLLRMCMDVISRFVLPFQAGHDLLAHITSSPLVARSASSPCVVESGGGLLEELKRLKEGEKNNTNLARAIDSYACVLLHHALVEGPHDHGGTICRVIIGDMRDVNPFEVVCAIAFNQRMRAAGEDREGGGRASSASGGGGGARRNGGSRWRWPRCPPPMMASLYRTILIPPSDNGVDLVGRYLENSLRDAPHYAFFTRVLSAPYTADSWVAALACDVLHRAFAARLAEADLLSTVLQSTLQRAVWSLAREGSAVEALCSAAFSKACLDQLALAAAPPPALRDSSTAAEGSRGRAGGMTTQEAAEALNAVLGDPDNPKQQVEALRVYFLKALRRALSLEELKQASKSGPLSEALPWTRELPWELSTESRLGFNPFVLCGAYAEAKTALEDAFYSSTSKPLLSRSQKEMATGTGTGGTALLFAMASVGYLARTAQRRDWALMSRRMRSLVDTLPKACGGRRRAWLTCLAEHRFPGLEALELTAASSMTEVALASLMVQLAGLLLDDKAPPSPFAVYFGDPLEATRDFVVAMPSNELAGAVQALRGEVTSRYACSCGFAYFVGNCGSPVQSGVCPNCSKQIGSAASAPRRFHSLTDTASTVADTPGYLATGAGLASTSHSERELTPACFRILHLLTHLSLMAGSIARIGDVSGDPSLEAFMRGPGQQQRHGNMHGAVLGDCWQAATKSLGVLRELLPACTEEEVCALLHTVVLQLPGLGEHTARLETPDARSRWERAFARSAGALLADPSASARRAMAQFAAASSSATNRDTSLEGLVEEHATGTELCKSRLMRITRPPSVHSLHTALSSSANGGAESPLLRLFLRAAPDLQLLRHLPPLLEWTRLVQRTWARRLSREDARSRDVLWLLERHRRDFGQDMSQAFAAFAHGWNAAAPLVRAYECTQGVSMPTLSTSGRDVPLAVCLVDRHNEGVLVRLAAEALARVQNNFLEEVVPLVGQCAALQHLALGGGAAVFKWRPLWELDSEAVIACDAERVCEELLAFSRNDLEYGRGNGIDFGFAEMERELAVRILHNKALVNLRHPRGSLPLFQFQGEAFLEHFTLMRDVAESLPQTPLPNRDAIHEDLEKLGSVRTARTVISCLESCCFYLIRTRSHPRESLKEYCEVWAPDLAAEVPFERPALRELELQHVQQLFELAEDILAAVAVESVCDGYCKELPLLLDDDGGGSVIDALCNASVGGAASVEKGLKRFIYRFLTSEAAPEHLPPERALRDYLELLDLFGLDHEAAYGFLPPKLELAHTYKLWEHIVQRIEQESAAAVGSGVSGLSRPAAGAGMPGNSDQQVHEQAGLEMPCVRRQTRRKQPPPSQHT</sequence>
<evidence type="ECO:0000256" key="2">
    <source>
        <dbReference type="ARBA" id="ARBA00022490"/>
    </source>
</evidence>
<feature type="region of interest" description="Disordered" evidence="7">
    <location>
        <begin position="3309"/>
        <end position="3379"/>
    </location>
</feature>
<keyword evidence="10" id="KW-1185">Reference proteome</keyword>
<dbReference type="Gene3D" id="3.40.50.300">
    <property type="entry name" value="P-loop containing nucleotide triphosphate hydrolases"/>
    <property type="match status" value="2"/>
</dbReference>
<evidence type="ECO:0000313" key="10">
    <source>
        <dbReference type="Proteomes" id="UP001190700"/>
    </source>
</evidence>
<dbReference type="GO" id="GO:0002376">
    <property type="term" value="P:immune system process"/>
    <property type="evidence" value="ECO:0007669"/>
    <property type="project" value="UniProtKB-KW"/>
</dbReference>
<dbReference type="Pfam" id="PF20173">
    <property type="entry name" value="ZnF_RZ-type"/>
    <property type="match status" value="1"/>
</dbReference>
<feature type="compositionally biased region" description="Acidic residues" evidence="7">
    <location>
        <begin position="3355"/>
        <end position="3378"/>
    </location>
</feature>
<evidence type="ECO:0000259" key="8">
    <source>
        <dbReference type="PROSITE" id="PS51981"/>
    </source>
</evidence>
<dbReference type="GO" id="GO:0008270">
    <property type="term" value="F:zinc ion binding"/>
    <property type="evidence" value="ECO:0007669"/>
    <property type="project" value="UniProtKB-KW"/>
</dbReference>
<proteinExistence type="predicted"/>
<dbReference type="SMART" id="SM00382">
    <property type="entry name" value="AAA"/>
    <property type="match status" value="2"/>
</dbReference>
<dbReference type="Proteomes" id="UP001190700">
    <property type="component" value="Unassembled WGS sequence"/>
</dbReference>
<feature type="region of interest" description="Disordered" evidence="7">
    <location>
        <begin position="3738"/>
        <end position="3765"/>
    </location>
</feature>
<accession>A0AAE0H3E9</accession>
<comment type="subcellular location">
    <subcellularLocation>
        <location evidence="1">Cytoplasm</location>
    </subcellularLocation>
</comment>
<dbReference type="InterPro" id="IPR046439">
    <property type="entry name" value="ZF_RZ_dom"/>
</dbReference>
<keyword evidence="2" id="KW-0963">Cytoplasm</keyword>
<evidence type="ECO:0000313" key="9">
    <source>
        <dbReference type="EMBL" id="KAK3289270.1"/>
    </source>
</evidence>
<dbReference type="GO" id="GO:0004842">
    <property type="term" value="F:ubiquitin-protein transferase activity"/>
    <property type="evidence" value="ECO:0007669"/>
    <property type="project" value="InterPro"/>
</dbReference>
<evidence type="ECO:0000256" key="3">
    <source>
        <dbReference type="ARBA" id="ARBA00022723"/>
    </source>
</evidence>
<keyword evidence="4" id="KW-0863">Zinc-finger</keyword>
<dbReference type="GO" id="GO:0016887">
    <property type="term" value="F:ATP hydrolysis activity"/>
    <property type="evidence" value="ECO:0007669"/>
    <property type="project" value="InterPro"/>
</dbReference>
<organism evidence="9 10">
    <name type="scientific">Cymbomonas tetramitiformis</name>
    <dbReference type="NCBI Taxonomy" id="36881"/>
    <lineage>
        <taxon>Eukaryota</taxon>
        <taxon>Viridiplantae</taxon>
        <taxon>Chlorophyta</taxon>
        <taxon>Pyramimonadophyceae</taxon>
        <taxon>Pyramimonadales</taxon>
        <taxon>Pyramimonadaceae</taxon>
        <taxon>Cymbomonas</taxon>
    </lineage>
</organism>
<dbReference type="CDD" id="cd00009">
    <property type="entry name" value="AAA"/>
    <property type="match status" value="1"/>
</dbReference>
<evidence type="ECO:0000256" key="4">
    <source>
        <dbReference type="ARBA" id="ARBA00022771"/>
    </source>
</evidence>
<keyword evidence="3" id="KW-0479">Metal-binding</keyword>
<evidence type="ECO:0000256" key="1">
    <source>
        <dbReference type="ARBA" id="ARBA00004496"/>
    </source>
</evidence>
<dbReference type="EMBL" id="LGRX02000184">
    <property type="protein sequence ID" value="KAK3289270.1"/>
    <property type="molecule type" value="Genomic_DNA"/>
</dbReference>
<keyword evidence="6" id="KW-0391">Immunity</keyword>
<dbReference type="SUPFAM" id="SSF52540">
    <property type="entry name" value="P-loop containing nucleoside triphosphate hydrolases"/>
    <property type="match status" value="2"/>
</dbReference>
<dbReference type="InterPro" id="IPR003593">
    <property type="entry name" value="AAA+_ATPase"/>
</dbReference>
<dbReference type="InterPro" id="IPR027417">
    <property type="entry name" value="P-loop_NTPase"/>
</dbReference>
<gene>
    <name evidence="9" type="ORF">CYMTET_3293</name>
</gene>
<evidence type="ECO:0000256" key="5">
    <source>
        <dbReference type="ARBA" id="ARBA00022833"/>
    </source>
</evidence>
<reference evidence="9 10" key="1">
    <citation type="journal article" date="2015" name="Genome Biol. Evol.">
        <title>Comparative Genomics of a Bacterivorous Green Alga Reveals Evolutionary Causalities and Consequences of Phago-Mixotrophic Mode of Nutrition.</title>
        <authorList>
            <person name="Burns J.A."/>
            <person name="Paasch A."/>
            <person name="Narechania A."/>
            <person name="Kim E."/>
        </authorList>
    </citation>
    <scope>NUCLEOTIDE SEQUENCE [LARGE SCALE GENOMIC DNA]</scope>
    <source>
        <strain evidence="9 10">PLY_AMNH</strain>
    </source>
</reference>
<dbReference type="InterPro" id="IPR031248">
    <property type="entry name" value="RNF213"/>
</dbReference>
<comment type="caution">
    <text evidence="9">The sequence shown here is derived from an EMBL/GenBank/DDBJ whole genome shotgun (WGS) entry which is preliminary data.</text>
</comment>
<feature type="region of interest" description="Disordered" evidence="7">
    <location>
        <begin position="4895"/>
        <end position="4942"/>
    </location>
</feature>
<protein>
    <recommendedName>
        <fullName evidence="8">RZ-type domain-containing protein</fullName>
    </recommendedName>
</protein>
<name>A0AAE0H3E9_9CHLO</name>
<dbReference type="PANTHER" id="PTHR22605">
    <property type="entry name" value="RZ-TYPE DOMAIN-CONTAINING PROTEIN"/>
    <property type="match status" value="1"/>
</dbReference>
<dbReference type="GO" id="GO:0005737">
    <property type="term" value="C:cytoplasm"/>
    <property type="evidence" value="ECO:0007669"/>
    <property type="project" value="UniProtKB-SubCell"/>
</dbReference>
<evidence type="ECO:0000256" key="6">
    <source>
        <dbReference type="ARBA" id="ARBA00022859"/>
    </source>
</evidence>
<feature type="domain" description="RZ-type" evidence="8">
    <location>
        <begin position="4144"/>
        <end position="4216"/>
    </location>
</feature>
<dbReference type="PANTHER" id="PTHR22605:SF1">
    <property type="entry name" value="RZ-TYPE DOMAIN-CONTAINING PROTEIN"/>
    <property type="match status" value="1"/>
</dbReference>
<keyword evidence="5" id="KW-0862">Zinc</keyword>
<feature type="region of interest" description="Disordered" evidence="7">
    <location>
        <begin position="2974"/>
        <end position="2998"/>
    </location>
</feature>